<keyword evidence="2 7" id="KW-0813">Transport</keyword>
<dbReference type="STRING" id="471853.Bcav_2051"/>
<keyword evidence="6 7" id="KW-0472">Membrane</keyword>
<dbReference type="GO" id="GO:0005886">
    <property type="term" value="C:plasma membrane"/>
    <property type="evidence" value="ECO:0007669"/>
    <property type="project" value="UniProtKB-SubCell"/>
</dbReference>
<feature type="transmembrane region" description="Helical" evidence="7">
    <location>
        <begin position="70"/>
        <end position="100"/>
    </location>
</feature>
<evidence type="ECO:0000313" key="9">
    <source>
        <dbReference type="EMBL" id="ACQ80306.1"/>
    </source>
</evidence>
<feature type="transmembrane region" description="Helical" evidence="7">
    <location>
        <begin position="203"/>
        <end position="225"/>
    </location>
</feature>
<gene>
    <name evidence="9" type="ordered locus">Bcav_2051</name>
</gene>
<evidence type="ECO:0000256" key="1">
    <source>
        <dbReference type="ARBA" id="ARBA00004651"/>
    </source>
</evidence>
<feature type="transmembrane region" description="Helical" evidence="7">
    <location>
        <begin position="26"/>
        <end position="50"/>
    </location>
</feature>
<evidence type="ECO:0000259" key="8">
    <source>
        <dbReference type="PROSITE" id="PS50928"/>
    </source>
</evidence>
<dbReference type="PANTHER" id="PTHR30151">
    <property type="entry name" value="ALKANE SULFONATE ABC TRANSPORTER-RELATED, MEMBRANE SUBUNIT"/>
    <property type="match status" value="1"/>
</dbReference>
<evidence type="ECO:0000256" key="2">
    <source>
        <dbReference type="ARBA" id="ARBA00022448"/>
    </source>
</evidence>
<feature type="transmembrane region" description="Helical" evidence="7">
    <location>
        <begin position="139"/>
        <end position="159"/>
    </location>
</feature>
<dbReference type="KEGG" id="bcv:Bcav_2051"/>
<reference evidence="9 10" key="1">
    <citation type="journal article" date="2009" name="Stand. Genomic Sci.">
        <title>Complete genome sequence of Beutenbergia cavernae type strain (HKI 0122).</title>
        <authorList>
            <person name="Land M."/>
            <person name="Pukall R."/>
            <person name="Abt B."/>
            <person name="Goker M."/>
            <person name="Rohde M."/>
            <person name="Glavina Del Rio T."/>
            <person name="Tice H."/>
            <person name="Copeland A."/>
            <person name="Cheng J.F."/>
            <person name="Lucas S."/>
            <person name="Chen F."/>
            <person name="Nolan M."/>
            <person name="Bruce D."/>
            <person name="Goodwin L."/>
            <person name="Pitluck S."/>
            <person name="Ivanova N."/>
            <person name="Mavromatis K."/>
            <person name="Ovchinnikova G."/>
            <person name="Pati A."/>
            <person name="Chen A."/>
            <person name="Palaniappan K."/>
            <person name="Hauser L."/>
            <person name="Chang Y.J."/>
            <person name="Jefferies C.C."/>
            <person name="Saunders E."/>
            <person name="Brettin T."/>
            <person name="Detter J.C."/>
            <person name="Han C."/>
            <person name="Chain P."/>
            <person name="Bristow J."/>
            <person name="Eisen J.A."/>
            <person name="Markowitz V."/>
            <person name="Hugenholtz P."/>
            <person name="Kyrpides N.C."/>
            <person name="Klenk H.P."/>
            <person name="Lapidus A."/>
        </authorList>
    </citation>
    <scope>NUCLEOTIDE SEQUENCE [LARGE SCALE GENOMIC DNA]</scope>
    <source>
        <strain evidence="10">ATCC BAA-8 / DSM 12333 / NBRC 16432</strain>
    </source>
</reference>
<feature type="domain" description="ABC transmembrane type-1" evidence="8">
    <location>
        <begin position="74"/>
        <end position="253"/>
    </location>
</feature>
<keyword evidence="4 7" id="KW-0812">Transmembrane</keyword>
<keyword evidence="5 7" id="KW-1133">Transmembrane helix</keyword>
<protein>
    <submittedName>
        <fullName evidence="9">Binding-protein-dependent transport systems inner membrane component</fullName>
    </submittedName>
</protein>
<evidence type="ECO:0000256" key="7">
    <source>
        <dbReference type="RuleBase" id="RU363032"/>
    </source>
</evidence>
<dbReference type="InterPro" id="IPR000515">
    <property type="entry name" value="MetI-like"/>
</dbReference>
<dbReference type="PROSITE" id="PS50928">
    <property type="entry name" value="ABC_TM1"/>
    <property type="match status" value="1"/>
</dbReference>
<name>C5C6A0_BEUC1</name>
<feature type="transmembrane region" description="Helical" evidence="7">
    <location>
        <begin position="112"/>
        <end position="133"/>
    </location>
</feature>
<dbReference type="Gene3D" id="1.10.3720.10">
    <property type="entry name" value="MetI-like"/>
    <property type="match status" value="1"/>
</dbReference>
<accession>C5C6A0</accession>
<dbReference type="GO" id="GO:0055085">
    <property type="term" value="P:transmembrane transport"/>
    <property type="evidence" value="ECO:0007669"/>
    <property type="project" value="InterPro"/>
</dbReference>
<dbReference type="Pfam" id="PF00528">
    <property type="entry name" value="BPD_transp_1"/>
    <property type="match status" value="1"/>
</dbReference>
<keyword evidence="3" id="KW-1003">Cell membrane</keyword>
<dbReference type="HOGENOM" id="CLU_046113_2_3_11"/>
<evidence type="ECO:0000256" key="4">
    <source>
        <dbReference type="ARBA" id="ARBA00022692"/>
    </source>
</evidence>
<dbReference type="AlphaFoldDB" id="C5C6A0"/>
<dbReference type="eggNOG" id="COG0600">
    <property type="taxonomic scope" value="Bacteria"/>
</dbReference>
<comment type="similarity">
    <text evidence="7">Belongs to the binding-protein-dependent transport system permease family.</text>
</comment>
<dbReference type="SUPFAM" id="SSF161098">
    <property type="entry name" value="MetI-like"/>
    <property type="match status" value="1"/>
</dbReference>
<feature type="transmembrane region" description="Helical" evidence="7">
    <location>
        <begin position="237"/>
        <end position="255"/>
    </location>
</feature>
<dbReference type="EMBL" id="CP001618">
    <property type="protein sequence ID" value="ACQ80306.1"/>
    <property type="molecule type" value="Genomic_DNA"/>
</dbReference>
<dbReference type="CDD" id="cd06261">
    <property type="entry name" value="TM_PBP2"/>
    <property type="match status" value="1"/>
</dbReference>
<evidence type="ECO:0000256" key="6">
    <source>
        <dbReference type="ARBA" id="ARBA00023136"/>
    </source>
</evidence>
<dbReference type="InterPro" id="IPR035906">
    <property type="entry name" value="MetI-like_sf"/>
</dbReference>
<proteinExistence type="inferred from homology"/>
<dbReference type="PANTHER" id="PTHR30151:SF20">
    <property type="entry name" value="ABC TRANSPORTER PERMEASE PROTEIN HI_0355-RELATED"/>
    <property type="match status" value="1"/>
</dbReference>
<evidence type="ECO:0000256" key="5">
    <source>
        <dbReference type="ARBA" id="ARBA00022989"/>
    </source>
</evidence>
<evidence type="ECO:0000313" key="10">
    <source>
        <dbReference type="Proteomes" id="UP000007962"/>
    </source>
</evidence>
<dbReference type="Proteomes" id="UP000007962">
    <property type="component" value="Chromosome"/>
</dbReference>
<dbReference type="RefSeq" id="WP_015882546.1">
    <property type="nucleotide sequence ID" value="NC_012669.1"/>
</dbReference>
<organism evidence="9 10">
    <name type="scientific">Beutenbergia cavernae (strain ATCC BAA-8 / DSM 12333 / CCUG 43141 / JCM 11478 / NBRC 16432 / NCIMB 13614 / HKI 0122)</name>
    <dbReference type="NCBI Taxonomy" id="471853"/>
    <lineage>
        <taxon>Bacteria</taxon>
        <taxon>Bacillati</taxon>
        <taxon>Actinomycetota</taxon>
        <taxon>Actinomycetes</taxon>
        <taxon>Micrococcales</taxon>
        <taxon>Beutenbergiaceae</taxon>
        <taxon>Beutenbergia</taxon>
    </lineage>
</organism>
<evidence type="ECO:0000256" key="3">
    <source>
        <dbReference type="ARBA" id="ARBA00022475"/>
    </source>
</evidence>
<sequence length="266" mass="27430">MTDTNAPDPATARVVRARRVLGPWPAIALGVAVVAVWWAVTASGAVSAALLPSPADVLRSLGELAATGDLLPAVGVTAGEALIGAALAFVCALPLAWLIGHSRLAAAALEPYVAASQAIPAVALAPLLVLWIGYGLRPIAVLCALLVFFPIVIATLLGLRTLDRDVVAAARVDGAGRWSLVRWIEFPLALPSILAGVRNGVTLSVTGAVVGEFVIGGRTGLGLLLTTQRDRSDASGMFATLLVLCALAMSLYGLVRLLEHRLEITS</sequence>
<keyword evidence="10" id="KW-1185">Reference proteome</keyword>
<comment type="subcellular location">
    <subcellularLocation>
        <location evidence="1 7">Cell membrane</location>
        <topology evidence="1 7">Multi-pass membrane protein</topology>
    </subcellularLocation>
</comment>